<gene>
    <name evidence="3" type="ORF">DMA12_27265</name>
</gene>
<reference evidence="3 4" key="1">
    <citation type="submission" date="2018-05" db="EMBL/GenBank/DDBJ databases">
        <title>Evolution of GPA BGCs.</title>
        <authorList>
            <person name="Waglechner N."/>
            <person name="Wright G.D."/>
        </authorList>
    </citation>
    <scope>NUCLEOTIDE SEQUENCE [LARGE SCALE GENOMIC DNA]</scope>
    <source>
        <strain evidence="3 4">DSM 5908</strain>
    </source>
</reference>
<dbReference type="GO" id="GO:0016787">
    <property type="term" value="F:hydrolase activity"/>
    <property type="evidence" value="ECO:0007669"/>
    <property type="project" value="UniProtKB-KW"/>
</dbReference>
<keyword evidence="3" id="KW-0378">Hydrolase</keyword>
<dbReference type="PANTHER" id="PTHR43319:SF3">
    <property type="entry name" value="BETA-LACTAMASE-RELATED DOMAIN-CONTAINING PROTEIN"/>
    <property type="match status" value="1"/>
</dbReference>
<feature type="domain" description="Beta-lactamase-related" evidence="2">
    <location>
        <begin position="29"/>
        <end position="357"/>
    </location>
</feature>
<sequence>MSGVKGVTVAGFESIADALEALGEADPTYNAHVCAVHEGETVVDLIVGDDLAADSLISVFSCSKGIAALSLSLLLGSGDLDPDAPVARYWPEFAAAGKDAVTVRTALSHQAGLIGVAGGFTIEDVVEHHDLAARLAAASPLWAPGAAHGYHGVTIGTIMAELVERITGTSLQTFFRANVTDAIGADFHFGVPEADQARIVEVLPPKADEEQPDEPEPMSLVGLAFGGGLMPPMRELVRHPLVVANGPVGFGGFGNARSMAHLYAQGLGDGLFPVEALRRMSQIQANGTDLVLGIETRFGLVFQVPDARLDYGSPWAFGHDGAGGAIGFADPARDLAFGYTSRVPTPAGAHQPGLELARKVRACLRSARRSRQAGHESRSIPRVALSPMENR</sequence>
<feature type="region of interest" description="Disordered" evidence="1">
    <location>
        <begin position="367"/>
        <end position="391"/>
    </location>
</feature>
<dbReference type="PANTHER" id="PTHR43319">
    <property type="entry name" value="BETA-LACTAMASE-RELATED"/>
    <property type="match status" value="1"/>
</dbReference>
<dbReference type="OrthoDB" id="3422781at2"/>
<dbReference type="EMBL" id="QHHU01000040">
    <property type="protein sequence ID" value="RSM40377.1"/>
    <property type="molecule type" value="Genomic_DNA"/>
</dbReference>
<dbReference type="SUPFAM" id="SSF56601">
    <property type="entry name" value="beta-lactamase/transpeptidase-like"/>
    <property type="match status" value="1"/>
</dbReference>
<name>A0A428WBS7_AMYBA</name>
<comment type="caution">
    <text evidence="3">The sequence shown here is derived from an EMBL/GenBank/DDBJ whole genome shotgun (WGS) entry which is preliminary data.</text>
</comment>
<dbReference type="Proteomes" id="UP000286716">
    <property type="component" value="Unassembled WGS sequence"/>
</dbReference>
<protein>
    <submittedName>
        <fullName evidence="3">EstA family serine hydrolase</fullName>
    </submittedName>
</protein>
<evidence type="ECO:0000259" key="2">
    <source>
        <dbReference type="Pfam" id="PF00144"/>
    </source>
</evidence>
<dbReference type="InterPro" id="IPR001466">
    <property type="entry name" value="Beta-lactam-related"/>
</dbReference>
<evidence type="ECO:0000313" key="3">
    <source>
        <dbReference type="EMBL" id="RSM40377.1"/>
    </source>
</evidence>
<dbReference type="InterPro" id="IPR012338">
    <property type="entry name" value="Beta-lactam/transpept-like"/>
</dbReference>
<organism evidence="3 4">
    <name type="scientific">Amycolatopsis balhimycina DSM 5908</name>
    <dbReference type="NCBI Taxonomy" id="1081091"/>
    <lineage>
        <taxon>Bacteria</taxon>
        <taxon>Bacillati</taxon>
        <taxon>Actinomycetota</taxon>
        <taxon>Actinomycetes</taxon>
        <taxon>Pseudonocardiales</taxon>
        <taxon>Pseudonocardiaceae</taxon>
        <taxon>Amycolatopsis</taxon>
    </lineage>
</organism>
<evidence type="ECO:0000313" key="4">
    <source>
        <dbReference type="Proteomes" id="UP000286716"/>
    </source>
</evidence>
<evidence type="ECO:0000256" key="1">
    <source>
        <dbReference type="SAM" id="MobiDB-lite"/>
    </source>
</evidence>
<keyword evidence="4" id="KW-1185">Reference proteome</keyword>
<dbReference type="RefSeq" id="WP_020638707.1">
    <property type="nucleotide sequence ID" value="NZ_QHHU01000040.1"/>
</dbReference>
<dbReference type="AlphaFoldDB" id="A0A428WBS7"/>
<dbReference type="Gene3D" id="3.40.710.10">
    <property type="entry name" value="DD-peptidase/beta-lactamase superfamily"/>
    <property type="match status" value="1"/>
</dbReference>
<dbReference type="Pfam" id="PF00144">
    <property type="entry name" value="Beta-lactamase"/>
    <property type="match status" value="1"/>
</dbReference>
<dbReference type="InterPro" id="IPR052907">
    <property type="entry name" value="Beta-lactamase/esterase"/>
</dbReference>
<accession>A0A428WBS7</accession>
<proteinExistence type="predicted"/>